<accession>A0A0E9TXI4</accession>
<sequence length="24" mass="2559">MDWGVIEGGSSITEGPQFHMGLLP</sequence>
<evidence type="ECO:0000313" key="1">
    <source>
        <dbReference type="EMBL" id="JAH58374.1"/>
    </source>
</evidence>
<reference evidence="1" key="2">
    <citation type="journal article" date="2015" name="Fish Shellfish Immunol.">
        <title>Early steps in the European eel (Anguilla anguilla)-Vibrio vulnificus interaction in the gills: Role of the RtxA13 toxin.</title>
        <authorList>
            <person name="Callol A."/>
            <person name="Pajuelo D."/>
            <person name="Ebbesson L."/>
            <person name="Teles M."/>
            <person name="MacKenzie S."/>
            <person name="Amaro C."/>
        </authorList>
    </citation>
    <scope>NUCLEOTIDE SEQUENCE</scope>
</reference>
<reference evidence="1" key="1">
    <citation type="submission" date="2014-11" db="EMBL/GenBank/DDBJ databases">
        <authorList>
            <person name="Amaro Gonzalez C."/>
        </authorList>
    </citation>
    <scope>NUCLEOTIDE SEQUENCE</scope>
</reference>
<protein>
    <submittedName>
        <fullName evidence="1">Uncharacterized protein</fullName>
    </submittedName>
</protein>
<name>A0A0E9TXI4_ANGAN</name>
<proteinExistence type="predicted"/>
<dbReference type="AlphaFoldDB" id="A0A0E9TXI4"/>
<organism evidence="1">
    <name type="scientific">Anguilla anguilla</name>
    <name type="common">European freshwater eel</name>
    <name type="synonym">Muraena anguilla</name>
    <dbReference type="NCBI Taxonomy" id="7936"/>
    <lineage>
        <taxon>Eukaryota</taxon>
        <taxon>Metazoa</taxon>
        <taxon>Chordata</taxon>
        <taxon>Craniata</taxon>
        <taxon>Vertebrata</taxon>
        <taxon>Euteleostomi</taxon>
        <taxon>Actinopterygii</taxon>
        <taxon>Neopterygii</taxon>
        <taxon>Teleostei</taxon>
        <taxon>Anguilliformes</taxon>
        <taxon>Anguillidae</taxon>
        <taxon>Anguilla</taxon>
    </lineage>
</organism>
<dbReference type="EMBL" id="GBXM01050203">
    <property type="protein sequence ID" value="JAH58374.1"/>
    <property type="molecule type" value="Transcribed_RNA"/>
</dbReference>